<accession>A0A9N9JEN9</accession>
<protein>
    <submittedName>
        <fullName evidence="1">13236_t:CDS:1</fullName>
    </submittedName>
</protein>
<organism evidence="1 2">
    <name type="scientific">Funneliformis caledonium</name>
    <dbReference type="NCBI Taxonomy" id="1117310"/>
    <lineage>
        <taxon>Eukaryota</taxon>
        <taxon>Fungi</taxon>
        <taxon>Fungi incertae sedis</taxon>
        <taxon>Mucoromycota</taxon>
        <taxon>Glomeromycotina</taxon>
        <taxon>Glomeromycetes</taxon>
        <taxon>Glomerales</taxon>
        <taxon>Glomeraceae</taxon>
        <taxon>Funneliformis</taxon>
    </lineage>
</organism>
<evidence type="ECO:0000313" key="1">
    <source>
        <dbReference type="EMBL" id="CAG8775091.1"/>
    </source>
</evidence>
<reference evidence="1" key="1">
    <citation type="submission" date="2021-06" db="EMBL/GenBank/DDBJ databases">
        <authorList>
            <person name="Kallberg Y."/>
            <person name="Tangrot J."/>
            <person name="Rosling A."/>
        </authorList>
    </citation>
    <scope>NUCLEOTIDE SEQUENCE</scope>
    <source>
        <strain evidence="1">UK204</strain>
    </source>
</reference>
<dbReference type="EMBL" id="CAJVPQ010029541">
    <property type="protein sequence ID" value="CAG8775091.1"/>
    <property type="molecule type" value="Genomic_DNA"/>
</dbReference>
<sequence>SEFVEHSFSLMNLKEDLKGNNKSYSEYKKVSEGSYKIYSEYKELEEDLKFNNKYEDLINAENHNAFANAKKFIQQDISDEDNWKNISNTE</sequence>
<dbReference type="Proteomes" id="UP000789570">
    <property type="component" value="Unassembled WGS sequence"/>
</dbReference>
<feature type="non-terminal residue" evidence="1">
    <location>
        <position position="1"/>
    </location>
</feature>
<comment type="caution">
    <text evidence="1">The sequence shown here is derived from an EMBL/GenBank/DDBJ whole genome shotgun (WGS) entry which is preliminary data.</text>
</comment>
<name>A0A9N9JEN9_9GLOM</name>
<gene>
    <name evidence="1" type="ORF">FCALED_LOCUS17776</name>
</gene>
<feature type="non-terminal residue" evidence="1">
    <location>
        <position position="90"/>
    </location>
</feature>
<proteinExistence type="predicted"/>
<dbReference type="AlphaFoldDB" id="A0A9N9JEN9"/>
<keyword evidence="2" id="KW-1185">Reference proteome</keyword>
<evidence type="ECO:0000313" key="2">
    <source>
        <dbReference type="Proteomes" id="UP000789570"/>
    </source>
</evidence>